<dbReference type="InterPro" id="IPR029295">
    <property type="entry name" value="SnAC"/>
</dbReference>
<evidence type="ECO:0000259" key="13">
    <source>
        <dbReference type="PROSITE" id="PS50014"/>
    </source>
</evidence>
<dbReference type="PROSITE" id="PS51666">
    <property type="entry name" value="QLQ"/>
    <property type="match status" value="1"/>
</dbReference>
<feature type="compositionally biased region" description="Basic residues" evidence="12">
    <location>
        <begin position="1208"/>
        <end position="1217"/>
    </location>
</feature>
<dbReference type="SMART" id="SM01314">
    <property type="entry name" value="SnAC"/>
    <property type="match status" value="1"/>
</dbReference>
<evidence type="ECO:0000259" key="16">
    <source>
        <dbReference type="PROSITE" id="PS51204"/>
    </source>
</evidence>
<evidence type="ECO:0000256" key="2">
    <source>
        <dbReference type="ARBA" id="ARBA00022741"/>
    </source>
</evidence>
<dbReference type="Gene3D" id="3.40.50.300">
    <property type="entry name" value="P-loop containing nucleotide triphosphate hydrolases"/>
    <property type="match status" value="1"/>
</dbReference>
<dbReference type="GO" id="GO:0005634">
    <property type="term" value="C:nucleus"/>
    <property type="evidence" value="ECO:0007669"/>
    <property type="project" value="UniProtKB-SubCell"/>
</dbReference>
<feature type="domain" description="Bromo" evidence="13">
    <location>
        <begin position="1283"/>
        <end position="1353"/>
    </location>
</feature>
<dbReference type="SUPFAM" id="SSF52540">
    <property type="entry name" value="P-loop containing nucleoside triphosphate hydrolases"/>
    <property type="match status" value="2"/>
</dbReference>
<dbReference type="Pfam" id="PF00271">
    <property type="entry name" value="Helicase_C"/>
    <property type="match status" value="1"/>
</dbReference>
<evidence type="ECO:0000256" key="9">
    <source>
        <dbReference type="ARBA" id="ARBA00023242"/>
    </source>
</evidence>
<evidence type="ECO:0000259" key="15">
    <source>
        <dbReference type="PROSITE" id="PS51194"/>
    </source>
</evidence>
<evidence type="ECO:0000313" key="19">
    <source>
        <dbReference type="Proteomes" id="UP000190744"/>
    </source>
</evidence>
<comment type="caution">
    <text evidence="18">The sequence shown here is derived from an EMBL/GenBank/DDBJ whole genome shotgun (WGS) entry which is preliminary data.</text>
</comment>
<keyword evidence="4" id="KW-0347">Helicase</keyword>
<gene>
    <name evidence="18" type="primary">snf21</name>
    <name evidence="18" type="ORF">PEBR_06591</name>
</gene>
<feature type="domain" description="Helicase ATP-binding" evidence="14">
    <location>
        <begin position="569"/>
        <end position="734"/>
    </location>
</feature>
<dbReference type="SUPFAM" id="SSF47370">
    <property type="entry name" value="Bromodomain"/>
    <property type="match status" value="1"/>
</dbReference>
<dbReference type="GO" id="GO:0006366">
    <property type="term" value="P:transcription by RNA polymerase II"/>
    <property type="evidence" value="ECO:0007669"/>
    <property type="project" value="UniProtKB-ARBA"/>
</dbReference>
<dbReference type="InterPro" id="IPR014978">
    <property type="entry name" value="Gln-Leu-Gln_QLQ"/>
</dbReference>
<keyword evidence="8" id="KW-0804">Transcription</keyword>
<evidence type="ECO:0000313" key="18">
    <source>
        <dbReference type="EMBL" id="OOQ89793.1"/>
    </source>
</evidence>
<keyword evidence="2" id="KW-0547">Nucleotide-binding</keyword>
<keyword evidence="6" id="KW-0805">Transcription regulation</keyword>
<dbReference type="EMBL" id="LJBN01000102">
    <property type="protein sequence ID" value="OOQ89793.1"/>
    <property type="molecule type" value="Genomic_DNA"/>
</dbReference>
<dbReference type="InterPro" id="IPR027417">
    <property type="entry name" value="P-loop_NTPase"/>
</dbReference>
<dbReference type="FunFam" id="1.20.5.170:FF:000072">
    <property type="entry name" value="Putative chromatin structure-remodeling complex subunit snf21"/>
    <property type="match status" value="1"/>
</dbReference>
<sequence>MASLQSAPSMAPGNYALPANLTQQHVQEVLQKFKQMQEQGVNPNDPEYIKAHQLLATIQRQQLMKQKQRQQQAQQVQQQVAHPVNVNQNGAGPDAATNGVHGKLYWILSPREDSRTDNLFSQARNASTSSMSGALPETQPGTTQSNANRKVATVGSGSFSPEQLATLRNQIMAFKTLSKNQPIAPALHQQLFPNKKFQTPTIADKVTLAEKVVDGSDKNVTGSTTDVDGVISGKDSYSKFELDDTVLHKLISFEGHKHRINRPRIPAFESSGIDWRLIRENSEALVYNRMSARMKELEKISANIGVWDTSKSDAPTGDDSLKLKALIELKSLGLRAKQQALREKIRRTGFDASETNQTNRAVHRRMKRPSLREARITEKLEKQQRDARETREKKKQYDQLQAIISHTAEVFNACAASRNRATKLGRMMVQHHQHMEREEQKRVERTAKQRLQALKANDEETYLKLLGQAKDSRISHLLGQTDKFLKELANSVRQQQRNQAERYGDHEDFEDEEEELADSDEDDDGTSGKKKVDYYAVAHRIQETITEQPSILVGGTLKEYQLKGLQWMISLYNNNLNGILADEMGLGKTIQSISLITHIIEKKRNNGPFLVIVPLSTLTNWNLEFEKWAPSVSKVVYKGPPNARKQQQQQIRWGNFQVLLTTYEYIIKDRPILSKIKWAHMIVDEGHRMKNASSKLSSTLSTYYHTRYRLILTGTPLQNNLPELWALLNFVLPNIFKSVKSFDEWFNTPFANTGGQDRMDLTEEEQLLVIRRLHKVLRPFLLRRLKKDVEKDLPDKQERVIKCRFSALQTRLYKQLVTHNKMAVSDGKGGKTNVRGLSNMLMQLRKLCNHPFVFEPVEDQMNPSRMTNDLLWRTAGKFELLDRVLPKFRATGHRVLMFFQMTQIMNIMEDFLRMRGLKYLRLDGSTKSDDRSELLKVFNEPGSDYFCFLLSTRAGGLGLNLQTADTVIIYDSDWNPHQDLQAQDRAHRIGQKNEVRILRLISSNSVEEKILERAQFKLDMDGKVIQAGKFDNKSTNEERDKFLRNLLESTEDTEQLGDQEEMEDDDLNEIMARSEEELVIFQQMDKERERTDEYGPGRRYPRLMCDEELPDIYVQEDAPISEEPVTEVYGRGARERKVKRYDDDIPLEEWTKLVAECEETGASIDDVVEQYLQEREDRKVRKEKRKLKAQGVVESSPEPVENDETPPRKRRRGPAPKRKAEEVAEETPQPKRKRGRQPKIPDTLSSSDRSILTNIVNSVMQSLKDMTEEVELDDSDGEEGGTVLRSIIEPFMKPPPRSQYPDYYKIIQNPIAVEMIERKIKRDDYQSIKEFRDDIHLLCQNARTFNEDGSLLFQDANDIEAKCVSELKRLTADHPQFANFDGSDSVAGDGQSVGAPSGTATPQTVGTPGPKLKLTFNNPNAAESATSAATSTVNGADGDED</sequence>
<dbReference type="PROSITE" id="PS50014">
    <property type="entry name" value="BROMODOMAIN_2"/>
    <property type="match status" value="1"/>
</dbReference>
<dbReference type="Pfam" id="PF14619">
    <property type="entry name" value="SnAC"/>
    <property type="match status" value="1"/>
</dbReference>
<evidence type="ECO:0000256" key="5">
    <source>
        <dbReference type="ARBA" id="ARBA00022840"/>
    </source>
</evidence>
<feature type="domain" description="QLQ" evidence="17">
    <location>
        <begin position="158"/>
        <end position="193"/>
    </location>
</feature>
<dbReference type="SMART" id="SM00573">
    <property type="entry name" value="HSA"/>
    <property type="match status" value="1"/>
</dbReference>
<dbReference type="InterPro" id="IPR038718">
    <property type="entry name" value="SNF2-like_sf"/>
</dbReference>
<feature type="compositionally biased region" description="Acidic residues" evidence="12">
    <location>
        <begin position="507"/>
        <end position="525"/>
    </location>
</feature>
<organism evidence="18 19">
    <name type="scientific">Penicillium brasilianum</name>
    <dbReference type="NCBI Taxonomy" id="104259"/>
    <lineage>
        <taxon>Eukaryota</taxon>
        <taxon>Fungi</taxon>
        <taxon>Dikarya</taxon>
        <taxon>Ascomycota</taxon>
        <taxon>Pezizomycotina</taxon>
        <taxon>Eurotiomycetes</taxon>
        <taxon>Eurotiomycetidae</taxon>
        <taxon>Eurotiales</taxon>
        <taxon>Aspergillaceae</taxon>
        <taxon>Penicillium</taxon>
    </lineage>
</organism>
<feature type="region of interest" description="Disordered" evidence="12">
    <location>
        <begin position="123"/>
        <end position="147"/>
    </location>
</feature>
<protein>
    <submittedName>
        <fullName evidence="18">Chromatin structure-remodeling complex subunit snf21</fullName>
    </submittedName>
</protein>
<keyword evidence="9" id="KW-0539">Nucleus</keyword>
<proteinExistence type="predicted"/>
<comment type="subcellular location">
    <subcellularLocation>
        <location evidence="1">Nucleus</location>
    </subcellularLocation>
</comment>
<feature type="compositionally biased region" description="Polar residues" evidence="12">
    <location>
        <begin position="123"/>
        <end position="132"/>
    </location>
</feature>
<feature type="region of interest" description="Disordered" evidence="12">
    <location>
        <begin position="1380"/>
        <end position="1441"/>
    </location>
</feature>
<dbReference type="GO" id="GO:0006355">
    <property type="term" value="P:regulation of DNA-templated transcription"/>
    <property type="evidence" value="ECO:0007669"/>
    <property type="project" value="InterPro"/>
</dbReference>
<evidence type="ECO:0000256" key="8">
    <source>
        <dbReference type="ARBA" id="ARBA00023163"/>
    </source>
</evidence>
<dbReference type="InterPro" id="IPR000330">
    <property type="entry name" value="SNF2_N"/>
</dbReference>
<dbReference type="InterPro" id="IPR014001">
    <property type="entry name" value="Helicase_ATP-bd"/>
</dbReference>
<feature type="domain" description="Helicase C-terminal" evidence="15">
    <location>
        <begin position="880"/>
        <end position="1031"/>
    </location>
</feature>
<dbReference type="Pfam" id="PF08880">
    <property type="entry name" value="QLQ"/>
    <property type="match status" value="1"/>
</dbReference>
<dbReference type="SMART" id="SM00951">
    <property type="entry name" value="QLQ"/>
    <property type="match status" value="1"/>
</dbReference>
<dbReference type="CDD" id="cd18793">
    <property type="entry name" value="SF2_C_SNF"/>
    <property type="match status" value="1"/>
</dbReference>
<dbReference type="FunFam" id="3.40.50.10810:FF:000008">
    <property type="entry name" value="Chromatin structure-remodeling complex subunit snf21"/>
    <property type="match status" value="1"/>
</dbReference>
<dbReference type="PROSITE" id="PS51192">
    <property type="entry name" value="HELICASE_ATP_BIND_1"/>
    <property type="match status" value="1"/>
</dbReference>
<dbReference type="PROSITE" id="PS51194">
    <property type="entry name" value="HELICASE_CTER"/>
    <property type="match status" value="1"/>
</dbReference>
<dbReference type="FunFam" id="3.40.50.300:FF:000843">
    <property type="entry name" value="Chromatin structure-remodeling complex subunit snf21"/>
    <property type="match status" value="1"/>
</dbReference>
<dbReference type="Gene3D" id="1.20.5.170">
    <property type="match status" value="1"/>
</dbReference>
<feature type="compositionally biased region" description="Low complexity" evidence="12">
    <location>
        <begin position="1421"/>
        <end position="1432"/>
    </location>
</feature>
<feature type="coiled-coil region" evidence="11">
    <location>
        <begin position="373"/>
        <end position="400"/>
    </location>
</feature>
<evidence type="ECO:0000256" key="11">
    <source>
        <dbReference type="SAM" id="Coils"/>
    </source>
</evidence>
<dbReference type="Proteomes" id="UP000190744">
    <property type="component" value="Unassembled WGS sequence"/>
</dbReference>
<dbReference type="Pfam" id="PF07529">
    <property type="entry name" value="HSA"/>
    <property type="match status" value="1"/>
</dbReference>
<evidence type="ECO:0000256" key="7">
    <source>
        <dbReference type="ARBA" id="ARBA00023117"/>
    </source>
</evidence>
<dbReference type="PROSITE" id="PS51204">
    <property type="entry name" value="HSA"/>
    <property type="match status" value="1"/>
</dbReference>
<dbReference type="GO" id="GO:0005524">
    <property type="term" value="F:ATP binding"/>
    <property type="evidence" value="ECO:0007669"/>
    <property type="project" value="UniProtKB-KW"/>
</dbReference>
<evidence type="ECO:0000259" key="14">
    <source>
        <dbReference type="PROSITE" id="PS51192"/>
    </source>
</evidence>
<evidence type="ECO:0000256" key="6">
    <source>
        <dbReference type="ARBA" id="ARBA00023015"/>
    </source>
</evidence>
<dbReference type="Gene3D" id="3.40.50.10810">
    <property type="entry name" value="Tandem AAA-ATPase domain"/>
    <property type="match status" value="1"/>
</dbReference>
<dbReference type="PRINTS" id="PR00503">
    <property type="entry name" value="BROMODOMAIN"/>
</dbReference>
<keyword evidence="3" id="KW-0378">Hydrolase</keyword>
<dbReference type="Gene3D" id="1.20.920.10">
    <property type="entry name" value="Bromodomain-like"/>
    <property type="match status" value="1"/>
</dbReference>
<dbReference type="InterPro" id="IPR014012">
    <property type="entry name" value="HSA_dom"/>
</dbReference>
<evidence type="ECO:0000256" key="4">
    <source>
        <dbReference type="ARBA" id="ARBA00022806"/>
    </source>
</evidence>
<evidence type="ECO:0000259" key="17">
    <source>
        <dbReference type="PROSITE" id="PS51666"/>
    </source>
</evidence>
<dbReference type="PANTHER" id="PTHR10799">
    <property type="entry name" value="SNF2/RAD54 HELICASE FAMILY"/>
    <property type="match status" value="1"/>
</dbReference>
<feature type="region of interest" description="Disordered" evidence="12">
    <location>
        <begin position="495"/>
        <end position="529"/>
    </location>
</feature>
<keyword evidence="5" id="KW-0067">ATP-binding</keyword>
<evidence type="ECO:0000256" key="10">
    <source>
        <dbReference type="PROSITE-ProRule" id="PRU00035"/>
    </source>
</evidence>
<evidence type="ECO:0000256" key="3">
    <source>
        <dbReference type="ARBA" id="ARBA00022801"/>
    </source>
</evidence>
<dbReference type="Pfam" id="PF00176">
    <property type="entry name" value="SNF2-rel_dom"/>
    <property type="match status" value="1"/>
</dbReference>
<dbReference type="CDD" id="cd04369">
    <property type="entry name" value="Bromodomain"/>
    <property type="match status" value="1"/>
</dbReference>
<keyword evidence="11" id="KW-0175">Coiled coil</keyword>
<dbReference type="GO" id="GO:0042393">
    <property type="term" value="F:histone binding"/>
    <property type="evidence" value="ECO:0007669"/>
    <property type="project" value="InterPro"/>
</dbReference>
<dbReference type="GO" id="GO:0006338">
    <property type="term" value="P:chromatin remodeling"/>
    <property type="evidence" value="ECO:0007669"/>
    <property type="project" value="UniProtKB-ARBA"/>
</dbReference>
<dbReference type="Pfam" id="PF00439">
    <property type="entry name" value="Bromodomain"/>
    <property type="match status" value="1"/>
</dbReference>
<feature type="domain" description="HSA" evidence="16">
    <location>
        <begin position="383"/>
        <end position="456"/>
    </location>
</feature>
<accession>A0A1S9RW78</accession>
<feature type="region of interest" description="Disordered" evidence="12">
    <location>
        <begin position="1176"/>
        <end position="1251"/>
    </location>
</feature>
<reference evidence="19" key="1">
    <citation type="submission" date="2015-09" db="EMBL/GenBank/DDBJ databases">
        <authorList>
            <person name="Fill T.P."/>
            <person name="Baretta J.F."/>
            <person name="de Almeida L.G."/>
            <person name="Rocha M."/>
            <person name="de Souza D.H."/>
            <person name="Malavazi I."/>
            <person name="Cerdeira L.T."/>
            <person name="Hong H."/>
            <person name="Samborskyy M."/>
            <person name="de Vasconcelos A.T."/>
            <person name="Leadlay P."/>
            <person name="Rodrigues-Filho E."/>
        </authorList>
    </citation>
    <scope>NUCLEOTIDE SEQUENCE [LARGE SCALE GENOMIC DNA]</scope>
    <source>
        <strain evidence="19">LaBioMMi 136</strain>
    </source>
</reference>
<name>A0A1S9RW78_PENBI</name>
<dbReference type="InterPro" id="IPR001487">
    <property type="entry name" value="Bromodomain"/>
</dbReference>
<evidence type="ECO:0000256" key="12">
    <source>
        <dbReference type="SAM" id="MobiDB-lite"/>
    </source>
</evidence>
<dbReference type="SMART" id="SM00490">
    <property type="entry name" value="HELICc"/>
    <property type="match status" value="1"/>
</dbReference>
<dbReference type="GO" id="GO:0016787">
    <property type="term" value="F:hydrolase activity"/>
    <property type="evidence" value="ECO:0007669"/>
    <property type="project" value="UniProtKB-KW"/>
</dbReference>
<dbReference type="InterPro" id="IPR049730">
    <property type="entry name" value="SNF2/RAD54-like_C"/>
</dbReference>
<dbReference type="GO" id="GO:0004386">
    <property type="term" value="F:helicase activity"/>
    <property type="evidence" value="ECO:0007669"/>
    <property type="project" value="UniProtKB-KW"/>
</dbReference>
<dbReference type="InterPro" id="IPR036427">
    <property type="entry name" value="Bromodomain-like_sf"/>
</dbReference>
<dbReference type="SMART" id="SM00487">
    <property type="entry name" value="DEXDc"/>
    <property type="match status" value="1"/>
</dbReference>
<dbReference type="CDD" id="cd17996">
    <property type="entry name" value="DEXHc_SMARCA2_SMARCA4"/>
    <property type="match status" value="1"/>
</dbReference>
<dbReference type="FunFam" id="1.20.920.10:FF:000052">
    <property type="entry name" value="Chromatin structure-remodeling complex subunit snf21"/>
    <property type="match status" value="1"/>
</dbReference>
<dbReference type="InterPro" id="IPR001650">
    <property type="entry name" value="Helicase_C-like"/>
</dbReference>
<evidence type="ECO:0000256" key="1">
    <source>
        <dbReference type="ARBA" id="ARBA00004123"/>
    </source>
</evidence>
<keyword evidence="7 10" id="KW-0103">Bromodomain</keyword>
<dbReference type="SMART" id="SM00297">
    <property type="entry name" value="BROMO"/>
    <property type="match status" value="1"/>
</dbReference>